<dbReference type="EMBL" id="VSSR01000011">
    <property type="protein sequence ID" value="TYL86776.1"/>
    <property type="molecule type" value="Genomic_DNA"/>
</dbReference>
<sequence>MNKSEALTDREQKLLIALVKMVDQYLDEYGDQVDSRAMSAGEHAIKALASVGLMENVNTRFGRWTEAGNQFREKFNSLRGLASAEESGGIKLVGRPKPEG</sequence>
<evidence type="ECO:0000313" key="2">
    <source>
        <dbReference type="Proteomes" id="UP000324853"/>
    </source>
</evidence>
<accession>A0A5S4WYS3</accession>
<gene>
    <name evidence="1" type="ORF">FXB38_05820</name>
</gene>
<reference evidence="1 2" key="1">
    <citation type="submission" date="2019-08" db="EMBL/GenBank/DDBJ databases">
        <title>Bradyrhizobium hipponensis sp. nov., a rhizobium isolated from a Lupinus angustifolius root nodule in Tunisia.</title>
        <authorList>
            <person name="Off K."/>
            <person name="Rejili M."/>
            <person name="Mars M."/>
            <person name="Brachmann A."/>
            <person name="Marin M."/>
        </authorList>
    </citation>
    <scope>NUCLEOTIDE SEQUENCE [LARGE SCALE GENOMIC DNA]</scope>
    <source>
        <strain evidence="1 2">CTAW11</strain>
    </source>
</reference>
<proteinExistence type="predicted"/>
<dbReference type="RefSeq" id="WP_148749811.1">
    <property type="nucleotide sequence ID" value="NZ_VSSR01000011.1"/>
</dbReference>
<name>A0A5S4WYS3_9BRAD</name>
<protein>
    <submittedName>
        <fullName evidence="1">Uncharacterized protein</fullName>
    </submittedName>
</protein>
<organism evidence="1 2">
    <name type="scientific">Bradyrhizobium cytisi</name>
    <dbReference type="NCBI Taxonomy" id="515489"/>
    <lineage>
        <taxon>Bacteria</taxon>
        <taxon>Pseudomonadati</taxon>
        <taxon>Pseudomonadota</taxon>
        <taxon>Alphaproteobacteria</taxon>
        <taxon>Hyphomicrobiales</taxon>
        <taxon>Nitrobacteraceae</taxon>
        <taxon>Bradyrhizobium</taxon>
    </lineage>
</organism>
<dbReference type="OrthoDB" id="8239053at2"/>
<comment type="caution">
    <text evidence="1">The sequence shown here is derived from an EMBL/GenBank/DDBJ whole genome shotgun (WGS) entry which is preliminary data.</text>
</comment>
<dbReference type="Proteomes" id="UP000324853">
    <property type="component" value="Unassembled WGS sequence"/>
</dbReference>
<keyword evidence="2" id="KW-1185">Reference proteome</keyword>
<dbReference type="AlphaFoldDB" id="A0A5S4WYS3"/>
<evidence type="ECO:0000313" key="1">
    <source>
        <dbReference type="EMBL" id="TYL86776.1"/>
    </source>
</evidence>